<evidence type="ECO:0000313" key="2">
    <source>
        <dbReference type="Proteomes" id="UP001283341"/>
    </source>
</evidence>
<dbReference type="EMBL" id="JAUEDM010000005">
    <property type="protein sequence ID" value="KAK3315732.1"/>
    <property type="molecule type" value="Genomic_DNA"/>
</dbReference>
<keyword evidence="2" id="KW-1185">Reference proteome</keyword>
<accession>A0AAE0I077</accession>
<name>A0AAE0I077_9PEZI</name>
<reference evidence="1" key="2">
    <citation type="submission" date="2023-06" db="EMBL/GenBank/DDBJ databases">
        <authorList>
            <consortium name="Lawrence Berkeley National Laboratory"/>
            <person name="Haridas S."/>
            <person name="Hensen N."/>
            <person name="Bonometti L."/>
            <person name="Westerberg I."/>
            <person name="Brannstrom I.O."/>
            <person name="Guillou S."/>
            <person name="Cros-Aarteil S."/>
            <person name="Calhoun S."/>
            <person name="Kuo A."/>
            <person name="Mondo S."/>
            <person name="Pangilinan J."/>
            <person name="Riley R."/>
            <person name="Labutti K."/>
            <person name="Andreopoulos B."/>
            <person name="Lipzen A."/>
            <person name="Chen C."/>
            <person name="Yanf M."/>
            <person name="Daum C."/>
            <person name="Ng V."/>
            <person name="Clum A."/>
            <person name="Steindorff A."/>
            <person name="Ohm R."/>
            <person name="Martin F."/>
            <person name="Silar P."/>
            <person name="Natvig D."/>
            <person name="Lalanne C."/>
            <person name="Gautier V."/>
            <person name="Ament-Velasquez S.L."/>
            <person name="Kruys A."/>
            <person name="Hutchinson M.I."/>
            <person name="Powell A.J."/>
            <person name="Barry K."/>
            <person name="Miller A.N."/>
            <person name="Grigoriev I.V."/>
            <person name="Debuchy R."/>
            <person name="Gladieux P."/>
            <person name="Thoren M.H."/>
            <person name="Johannesson H."/>
        </authorList>
    </citation>
    <scope>NUCLEOTIDE SEQUENCE</scope>
    <source>
        <strain evidence="1">CBS 118394</strain>
    </source>
</reference>
<organism evidence="1 2">
    <name type="scientific">Apodospora peruviana</name>
    <dbReference type="NCBI Taxonomy" id="516989"/>
    <lineage>
        <taxon>Eukaryota</taxon>
        <taxon>Fungi</taxon>
        <taxon>Dikarya</taxon>
        <taxon>Ascomycota</taxon>
        <taxon>Pezizomycotina</taxon>
        <taxon>Sordariomycetes</taxon>
        <taxon>Sordariomycetidae</taxon>
        <taxon>Sordariales</taxon>
        <taxon>Lasiosphaeriaceae</taxon>
        <taxon>Apodospora</taxon>
    </lineage>
</organism>
<comment type="caution">
    <text evidence="1">The sequence shown here is derived from an EMBL/GenBank/DDBJ whole genome shotgun (WGS) entry which is preliminary data.</text>
</comment>
<protein>
    <submittedName>
        <fullName evidence="1">Uncharacterized protein</fullName>
    </submittedName>
</protein>
<gene>
    <name evidence="1" type="ORF">B0H66DRAFT_534002</name>
</gene>
<proteinExistence type="predicted"/>
<evidence type="ECO:0000313" key="1">
    <source>
        <dbReference type="EMBL" id="KAK3315732.1"/>
    </source>
</evidence>
<reference evidence="1" key="1">
    <citation type="journal article" date="2023" name="Mol. Phylogenet. Evol.">
        <title>Genome-scale phylogeny and comparative genomics of the fungal order Sordariales.</title>
        <authorList>
            <person name="Hensen N."/>
            <person name="Bonometti L."/>
            <person name="Westerberg I."/>
            <person name="Brannstrom I.O."/>
            <person name="Guillou S."/>
            <person name="Cros-Aarteil S."/>
            <person name="Calhoun S."/>
            <person name="Haridas S."/>
            <person name="Kuo A."/>
            <person name="Mondo S."/>
            <person name="Pangilinan J."/>
            <person name="Riley R."/>
            <person name="LaButti K."/>
            <person name="Andreopoulos B."/>
            <person name="Lipzen A."/>
            <person name="Chen C."/>
            <person name="Yan M."/>
            <person name="Daum C."/>
            <person name="Ng V."/>
            <person name="Clum A."/>
            <person name="Steindorff A."/>
            <person name="Ohm R.A."/>
            <person name="Martin F."/>
            <person name="Silar P."/>
            <person name="Natvig D.O."/>
            <person name="Lalanne C."/>
            <person name="Gautier V."/>
            <person name="Ament-Velasquez S.L."/>
            <person name="Kruys A."/>
            <person name="Hutchinson M.I."/>
            <person name="Powell A.J."/>
            <person name="Barry K."/>
            <person name="Miller A.N."/>
            <person name="Grigoriev I.V."/>
            <person name="Debuchy R."/>
            <person name="Gladieux P."/>
            <person name="Hiltunen Thoren M."/>
            <person name="Johannesson H."/>
        </authorList>
    </citation>
    <scope>NUCLEOTIDE SEQUENCE</scope>
    <source>
        <strain evidence="1">CBS 118394</strain>
    </source>
</reference>
<dbReference type="Proteomes" id="UP001283341">
    <property type="component" value="Unassembled WGS sequence"/>
</dbReference>
<dbReference type="AlphaFoldDB" id="A0AAE0I077"/>
<sequence>MNEVFGANPLSPSSGPVVELERSRLLAQKVGDALRQEGDVRCAELLQAALELSRGLPDDDPGPINRFLCSTAQIFINETTDSFRLQLEKVLLGLSQRRWYGREQPPLTY</sequence>